<dbReference type="VEuPathDB" id="FungiDB:JI435_405370"/>
<sequence length="76" mass="8634">MLIPLSYIHEEKRKATISEDAAPAAKRAHPMQRGIVITNEIKSKKKTPSLCNMISQIISRRVRNRGRICPIPRSVQ</sequence>
<accession>A0A7U2HXF3</accession>
<reference evidence="2" key="1">
    <citation type="journal article" date="2021" name="BMC Genomics">
        <title>Chromosome-level genome assembly and manually-curated proteome of model necrotroph Parastagonospora nodorum Sn15 reveals a genome-wide trove of candidate effector homologs, and redundancy of virulence-related functions within an accessory chromosome.</title>
        <authorList>
            <person name="Bertazzoni S."/>
            <person name="Jones D.A.B."/>
            <person name="Phan H.T."/>
            <person name="Tan K.-C."/>
            <person name="Hane J.K."/>
        </authorList>
    </citation>
    <scope>NUCLEOTIDE SEQUENCE [LARGE SCALE GENOMIC DNA]</scope>
    <source>
        <strain evidence="2">SN15 / ATCC MYA-4574 / FGSC 10173)</strain>
    </source>
</reference>
<evidence type="ECO:0000313" key="1">
    <source>
        <dbReference type="EMBL" id="QRC94213.1"/>
    </source>
</evidence>
<dbReference type="AlphaFoldDB" id="A0A7U2HXF3"/>
<keyword evidence="2" id="KW-1185">Reference proteome</keyword>
<name>A0A7U2HXF3_PHANO</name>
<organism evidence="1 2">
    <name type="scientific">Phaeosphaeria nodorum (strain SN15 / ATCC MYA-4574 / FGSC 10173)</name>
    <name type="common">Glume blotch fungus</name>
    <name type="synonym">Parastagonospora nodorum</name>
    <dbReference type="NCBI Taxonomy" id="321614"/>
    <lineage>
        <taxon>Eukaryota</taxon>
        <taxon>Fungi</taxon>
        <taxon>Dikarya</taxon>
        <taxon>Ascomycota</taxon>
        <taxon>Pezizomycotina</taxon>
        <taxon>Dothideomycetes</taxon>
        <taxon>Pleosporomycetidae</taxon>
        <taxon>Pleosporales</taxon>
        <taxon>Pleosporineae</taxon>
        <taxon>Phaeosphaeriaceae</taxon>
        <taxon>Parastagonospora</taxon>
    </lineage>
</organism>
<dbReference type="Proteomes" id="UP000663193">
    <property type="component" value="Chromosome 4"/>
</dbReference>
<evidence type="ECO:0000313" key="2">
    <source>
        <dbReference type="Proteomes" id="UP000663193"/>
    </source>
</evidence>
<gene>
    <name evidence="1" type="ORF">JI435_405370</name>
</gene>
<dbReference type="EMBL" id="CP069026">
    <property type="protein sequence ID" value="QRC94213.1"/>
    <property type="molecule type" value="Genomic_DNA"/>
</dbReference>
<protein>
    <submittedName>
        <fullName evidence="1">Uncharacterized protein</fullName>
    </submittedName>
</protein>
<proteinExistence type="predicted"/>